<evidence type="ECO:0000256" key="2">
    <source>
        <dbReference type="ARBA" id="ARBA00010139"/>
    </source>
</evidence>
<evidence type="ECO:0000313" key="8">
    <source>
        <dbReference type="EMBL" id="GGL50812.1"/>
    </source>
</evidence>
<dbReference type="AlphaFoldDB" id="A0A917W1R8"/>
<evidence type="ECO:0000256" key="6">
    <source>
        <dbReference type="ARBA" id="ARBA00023002"/>
    </source>
</evidence>
<comment type="caution">
    <text evidence="8">The sequence shown here is derived from an EMBL/GenBank/DDBJ whole genome shotgun (WGS) entry which is preliminary data.</text>
</comment>
<keyword evidence="9" id="KW-1185">Reference proteome</keyword>
<keyword evidence="4" id="KW-0274">FAD</keyword>
<evidence type="ECO:0000256" key="5">
    <source>
        <dbReference type="ARBA" id="ARBA00022857"/>
    </source>
</evidence>
<dbReference type="Gene3D" id="3.50.50.60">
    <property type="entry name" value="FAD/NAD(P)-binding domain"/>
    <property type="match status" value="1"/>
</dbReference>
<dbReference type="InterPro" id="IPR020946">
    <property type="entry name" value="Flavin_mOase-like"/>
</dbReference>
<evidence type="ECO:0000256" key="7">
    <source>
        <dbReference type="ARBA" id="ARBA00023033"/>
    </source>
</evidence>
<organism evidence="8 9">
    <name type="scientific">Microlunatus endophyticus</name>
    <dbReference type="NCBI Taxonomy" id="1716077"/>
    <lineage>
        <taxon>Bacteria</taxon>
        <taxon>Bacillati</taxon>
        <taxon>Actinomycetota</taxon>
        <taxon>Actinomycetes</taxon>
        <taxon>Propionibacteriales</taxon>
        <taxon>Propionibacteriaceae</taxon>
        <taxon>Microlunatus</taxon>
    </lineage>
</organism>
<sequence>MSSEAVGAGSERVVDVLVVGAGISGIGAAYRLQQQCPDHSYAILEARDAIGGTWDLFRYPGIRSDSDIFTFSYPFRPWPGSQALADGADIRRYLQDLAAESGIDRRIRFGTRVTAADWSSADQRWTVTTTGAAGQQIWTCRFLYACSGYYDYAEGHTPDFEGREDFAGPVVHPQHWPDDLDLTGRRVVVIGSGATAVTLVPALAGIAAQVTMLQRSPTWITSQARHDPTAERLRQRLPAGLAHRVNRVRHLALGQVFYRITRRRPETARRMLSEPIIRRLGADYAARHFTPLYNPWDQRLCVVPDGDLFTAIQRGDASVVTDHIDHFEADGIRLTSGELLPADVIITATGLRMQLLSGIDLSVDGVPVDPATRIVYRGLMLDGVPNFAMAVGYVNASWTLRADLASRYVCRLLRYLQRHRLASGCPVRPDDLDPHPLLPLTSGYVIRARLPVQGAGGAWFYPQNYFVDSVRMRLADPRRDMHFEPVRDPARDIVTA</sequence>
<reference evidence="8" key="1">
    <citation type="journal article" date="2014" name="Int. J. Syst. Evol. Microbiol.">
        <title>Complete genome sequence of Corynebacterium casei LMG S-19264T (=DSM 44701T), isolated from a smear-ripened cheese.</title>
        <authorList>
            <consortium name="US DOE Joint Genome Institute (JGI-PGF)"/>
            <person name="Walter F."/>
            <person name="Albersmeier A."/>
            <person name="Kalinowski J."/>
            <person name="Ruckert C."/>
        </authorList>
    </citation>
    <scope>NUCLEOTIDE SEQUENCE</scope>
    <source>
        <strain evidence="8">CGMCC 4.7306</strain>
    </source>
</reference>
<keyword evidence="6" id="KW-0560">Oxidoreductase</keyword>
<protein>
    <submittedName>
        <fullName evidence="8">Flavin-binding monooxygenase</fullName>
    </submittedName>
</protein>
<dbReference type="GO" id="GO:0050661">
    <property type="term" value="F:NADP binding"/>
    <property type="evidence" value="ECO:0007669"/>
    <property type="project" value="InterPro"/>
</dbReference>
<keyword evidence="5" id="KW-0521">NADP</keyword>
<comment type="similarity">
    <text evidence="2">Belongs to the FAD-binding monooxygenase family.</text>
</comment>
<name>A0A917W1R8_9ACTN</name>
<comment type="cofactor">
    <cofactor evidence="1">
        <name>FAD</name>
        <dbReference type="ChEBI" id="CHEBI:57692"/>
    </cofactor>
</comment>
<accession>A0A917W1R8</accession>
<dbReference type="Pfam" id="PF00743">
    <property type="entry name" value="FMO-like"/>
    <property type="match status" value="1"/>
</dbReference>
<gene>
    <name evidence="8" type="ORF">GCM10011575_06380</name>
</gene>
<dbReference type="PRINTS" id="PR00368">
    <property type="entry name" value="FADPNR"/>
</dbReference>
<proteinExistence type="inferred from homology"/>
<dbReference type="RefSeq" id="WP_229669641.1">
    <property type="nucleotide sequence ID" value="NZ_BMMZ01000001.1"/>
</dbReference>
<reference evidence="8" key="2">
    <citation type="submission" date="2020-09" db="EMBL/GenBank/DDBJ databases">
        <authorList>
            <person name="Sun Q."/>
            <person name="Zhou Y."/>
        </authorList>
    </citation>
    <scope>NUCLEOTIDE SEQUENCE</scope>
    <source>
        <strain evidence="8">CGMCC 4.7306</strain>
    </source>
</reference>
<dbReference type="EMBL" id="BMMZ01000001">
    <property type="protein sequence ID" value="GGL50812.1"/>
    <property type="molecule type" value="Genomic_DNA"/>
</dbReference>
<evidence type="ECO:0000256" key="1">
    <source>
        <dbReference type="ARBA" id="ARBA00001974"/>
    </source>
</evidence>
<dbReference type="PRINTS" id="PR00411">
    <property type="entry name" value="PNDRDTASEI"/>
</dbReference>
<dbReference type="FunFam" id="3.50.50.60:FF:000228">
    <property type="entry name" value="FAD-containing monooxygenase EthA"/>
    <property type="match status" value="1"/>
</dbReference>
<dbReference type="PANTHER" id="PTHR43872">
    <property type="entry name" value="MONOOXYGENASE, PUTATIVE (AFU_ORTHOLOGUE AFUA_8G02570)-RELATED"/>
    <property type="match status" value="1"/>
</dbReference>
<dbReference type="Pfam" id="PF13450">
    <property type="entry name" value="NAD_binding_8"/>
    <property type="match status" value="1"/>
</dbReference>
<dbReference type="GO" id="GO:0050660">
    <property type="term" value="F:flavin adenine dinucleotide binding"/>
    <property type="evidence" value="ECO:0007669"/>
    <property type="project" value="InterPro"/>
</dbReference>
<dbReference type="GO" id="GO:0004499">
    <property type="term" value="F:N,N-dimethylaniline monooxygenase activity"/>
    <property type="evidence" value="ECO:0007669"/>
    <property type="project" value="InterPro"/>
</dbReference>
<evidence type="ECO:0000256" key="4">
    <source>
        <dbReference type="ARBA" id="ARBA00022827"/>
    </source>
</evidence>
<dbReference type="Proteomes" id="UP000613840">
    <property type="component" value="Unassembled WGS sequence"/>
</dbReference>
<keyword evidence="3" id="KW-0285">Flavoprotein</keyword>
<evidence type="ECO:0000256" key="3">
    <source>
        <dbReference type="ARBA" id="ARBA00022630"/>
    </source>
</evidence>
<dbReference type="SUPFAM" id="SSF51905">
    <property type="entry name" value="FAD/NAD(P)-binding domain"/>
    <property type="match status" value="1"/>
</dbReference>
<dbReference type="InterPro" id="IPR036188">
    <property type="entry name" value="FAD/NAD-bd_sf"/>
</dbReference>
<evidence type="ECO:0000313" key="9">
    <source>
        <dbReference type="Proteomes" id="UP000613840"/>
    </source>
</evidence>
<dbReference type="InterPro" id="IPR051820">
    <property type="entry name" value="FAD-binding_MO"/>
</dbReference>
<dbReference type="PANTHER" id="PTHR43872:SF1">
    <property type="entry name" value="MONOOXYGENASE, PUTATIVE (AFU_ORTHOLOGUE AFUA_8G02570)-RELATED"/>
    <property type="match status" value="1"/>
</dbReference>
<keyword evidence="7 8" id="KW-0503">Monooxygenase</keyword>